<proteinExistence type="predicted"/>
<protein>
    <submittedName>
        <fullName evidence="1">Sarcosine oxidase subunit delta</fullName>
    </submittedName>
</protein>
<keyword evidence="2" id="KW-1185">Reference proteome</keyword>
<dbReference type="RefSeq" id="WP_284312530.1">
    <property type="nucleotide sequence ID" value="NZ_BSPC01000023.1"/>
</dbReference>
<gene>
    <name evidence="1" type="ORF">GCM10007874_25800</name>
</gene>
<reference evidence="2" key="1">
    <citation type="journal article" date="2019" name="Int. J. Syst. Evol. Microbiol.">
        <title>The Global Catalogue of Microorganisms (GCM) 10K type strain sequencing project: providing services to taxonomists for standard genome sequencing and annotation.</title>
        <authorList>
            <consortium name="The Broad Institute Genomics Platform"/>
            <consortium name="The Broad Institute Genome Sequencing Center for Infectious Disease"/>
            <person name="Wu L."/>
            <person name="Ma J."/>
        </authorList>
    </citation>
    <scope>NUCLEOTIDE SEQUENCE [LARGE SCALE GENOMIC DNA]</scope>
    <source>
        <strain evidence="2">NBRC 101365</strain>
    </source>
</reference>
<dbReference type="EMBL" id="BSPC01000023">
    <property type="protein sequence ID" value="GLS19563.1"/>
    <property type="molecule type" value="Genomic_DNA"/>
</dbReference>
<dbReference type="Pfam" id="PF04267">
    <property type="entry name" value="SoxD"/>
    <property type="match status" value="1"/>
</dbReference>
<sequence length="91" mass="10214">MRIACPYCGARGVHEFTYLGDAKPVRPDPAAPDAGKLFFDYSYLRDNPEGEHEELWYHSSGCRSWLRVKRNTRTHAISEAVLVQDAMGAAS</sequence>
<organism evidence="1 2">
    <name type="scientific">Labrys miyagiensis</name>
    <dbReference type="NCBI Taxonomy" id="346912"/>
    <lineage>
        <taxon>Bacteria</taxon>
        <taxon>Pseudomonadati</taxon>
        <taxon>Pseudomonadota</taxon>
        <taxon>Alphaproteobacteria</taxon>
        <taxon>Hyphomicrobiales</taxon>
        <taxon>Xanthobacteraceae</taxon>
        <taxon>Labrys</taxon>
    </lineage>
</organism>
<name>A0ABQ6CGT5_9HYPH</name>
<dbReference type="InterPro" id="IPR038561">
    <property type="entry name" value="SoxD_sf"/>
</dbReference>
<comment type="caution">
    <text evidence="1">The sequence shown here is derived from an EMBL/GenBank/DDBJ whole genome shotgun (WGS) entry which is preliminary data.</text>
</comment>
<dbReference type="Proteomes" id="UP001156882">
    <property type="component" value="Unassembled WGS sequence"/>
</dbReference>
<evidence type="ECO:0000313" key="1">
    <source>
        <dbReference type="EMBL" id="GLS19563.1"/>
    </source>
</evidence>
<accession>A0ABQ6CGT5</accession>
<dbReference type="Gene3D" id="3.30.2270.10">
    <property type="entry name" value="Folate-binding superfamily"/>
    <property type="match status" value="1"/>
</dbReference>
<dbReference type="InterPro" id="IPR006279">
    <property type="entry name" value="SoxD"/>
</dbReference>
<evidence type="ECO:0000313" key="2">
    <source>
        <dbReference type="Proteomes" id="UP001156882"/>
    </source>
</evidence>